<dbReference type="InterPro" id="IPR011990">
    <property type="entry name" value="TPR-like_helical_dom_sf"/>
</dbReference>
<dbReference type="PANTHER" id="PTHR37038">
    <property type="entry name" value="TRANSCRIPTIONAL REGULATOR-RELATED"/>
    <property type="match status" value="1"/>
</dbReference>
<accession>A0A0Q3VGY7</accession>
<dbReference type="CDD" id="cd00093">
    <property type="entry name" value="HTH_XRE"/>
    <property type="match status" value="1"/>
</dbReference>
<organism evidence="2 3">
    <name type="scientific">Cytobacillus solani</name>
    <dbReference type="NCBI Taxonomy" id="1637975"/>
    <lineage>
        <taxon>Bacteria</taxon>
        <taxon>Bacillati</taxon>
        <taxon>Bacillota</taxon>
        <taxon>Bacilli</taxon>
        <taxon>Bacillales</taxon>
        <taxon>Bacillaceae</taxon>
        <taxon>Cytobacillus</taxon>
    </lineage>
</organism>
<dbReference type="GO" id="GO:0003677">
    <property type="term" value="F:DNA binding"/>
    <property type="evidence" value="ECO:0007669"/>
    <property type="project" value="InterPro"/>
</dbReference>
<proteinExistence type="predicted"/>
<dbReference type="Proteomes" id="UP000050996">
    <property type="component" value="Unassembled WGS sequence"/>
</dbReference>
<evidence type="ECO:0000313" key="3">
    <source>
        <dbReference type="Proteomes" id="UP000050996"/>
    </source>
</evidence>
<dbReference type="SUPFAM" id="SSF47413">
    <property type="entry name" value="lambda repressor-like DNA-binding domains"/>
    <property type="match status" value="1"/>
</dbReference>
<dbReference type="AlphaFoldDB" id="A0A0Q3VGY7"/>
<name>A0A0Q3VGY7_9BACI</name>
<dbReference type="EMBL" id="LJIX01000006">
    <property type="protein sequence ID" value="KQL18602.1"/>
    <property type="molecule type" value="Genomic_DNA"/>
</dbReference>
<dbReference type="InterPro" id="IPR001387">
    <property type="entry name" value="Cro/C1-type_HTH"/>
</dbReference>
<dbReference type="Pfam" id="PF01381">
    <property type="entry name" value="HTH_3"/>
    <property type="match status" value="1"/>
</dbReference>
<dbReference type="Gene3D" id="1.25.40.10">
    <property type="entry name" value="Tetratricopeptide repeat domain"/>
    <property type="match status" value="1"/>
</dbReference>
<dbReference type="PROSITE" id="PS50943">
    <property type="entry name" value="HTH_CROC1"/>
    <property type="match status" value="1"/>
</dbReference>
<dbReference type="InterPro" id="IPR053163">
    <property type="entry name" value="HTH-type_regulator_Rgg"/>
</dbReference>
<dbReference type="SMART" id="SM00530">
    <property type="entry name" value="HTH_XRE"/>
    <property type="match status" value="1"/>
</dbReference>
<dbReference type="SUPFAM" id="SSF48452">
    <property type="entry name" value="TPR-like"/>
    <property type="match status" value="1"/>
</dbReference>
<gene>
    <name evidence="2" type="ORF">AN957_08490</name>
</gene>
<protein>
    <recommendedName>
        <fullName evidence="1">HTH cro/C1-type domain-containing protein</fullName>
    </recommendedName>
</protein>
<dbReference type="PATRIC" id="fig|1637975.4.peg.1449"/>
<dbReference type="RefSeq" id="WP_056683440.1">
    <property type="nucleotide sequence ID" value="NZ_LJIX01000006.1"/>
</dbReference>
<evidence type="ECO:0000259" key="1">
    <source>
        <dbReference type="PROSITE" id="PS50943"/>
    </source>
</evidence>
<dbReference type="InterPro" id="IPR010982">
    <property type="entry name" value="Lambda_DNA-bd_dom_sf"/>
</dbReference>
<keyword evidence="3" id="KW-1185">Reference proteome</keyword>
<dbReference type="InterPro" id="IPR019734">
    <property type="entry name" value="TPR_rpt"/>
</dbReference>
<reference evidence="2 3" key="1">
    <citation type="submission" date="2015-09" db="EMBL/GenBank/DDBJ databases">
        <title>Genome sequencing project for genomic taxonomy and phylogenomics of Bacillus-like bacteria.</title>
        <authorList>
            <person name="Liu B."/>
            <person name="Wang J."/>
            <person name="Zhu Y."/>
            <person name="Liu G."/>
            <person name="Chen Q."/>
            <person name="Chen Z."/>
            <person name="Lan J."/>
            <person name="Che J."/>
            <person name="Ge C."/>
            <person name="Shi H."/>
            <person name="Pan Z."/>
            <person name="Liu X."/>
        </authorList>
    </citation>
    <scope>NUCLEOTIDE SEQUENCE [LARGE SCALE GENOMIC DNA]</scope>
    <source>
        <strain evidence="2 3">FJAT-18043</strain>
    </source>
</reference>
<dbReference type="STRING" id="1637975.AN957_08490"/>
<feature type="domain" description="HTH cro/C1-type" evidence="1">
    <location>
        <begin position="10"/>
        <end position="63"/>
    </location>
</feature>
<comment type="caution">
    <text evidence="2">The sequence shown here is derived from an EMBL/GenBank/DDBJ whole genome shotgun (WGS) entry which is preliminary data.</text>
</comment>
<dbReference type="Pfam" id="PF18768">
    <property type="entry name" value="RNPP_C"/>
    <property type="match status" value="1"/>
</dbReference>
<dbReference type="SMART" id="SM00028">
    <property type="entry name" value="TPR"/>
    <property type="match status" value="3"/>
</dbReference>
<sequence>MYDNRIGYELKKLREKMRITQSQLCEGICHQSMLSKIEKGETYPSAPILYKLSQRLNVDMEYFFVDANLKNFEYIKETINTIRKEIRNKNYETVKELVLLEESNPDFQNFVELKQFLWWHKGIVLYYVDNNPSLAIKELENALLLSRPISEIYHMYSDREFEIINTLAVIYSEINDHETSLNYFKNARSILKNQALKDTKILLRIDYNMAKVLSRLKRYSESINLCNEGINQCIEDSCMYLYGELTYQIGYNYELMGDRKKAREFYQDSLEIFKVRANNHFNDYIKSRIKQLS</sequence>
<dbReference type="InterPro" id="IPR041315">
    <property type="entry name" value="PlcR_TPR"/>
</dbReference>
<dbReference type="PANTHER" id="PTHR37038:SF14">
    <property type="entry name" value="TRANSCRIPTIONAL ACTIVATOR"/>
    <property type="match status" value="1"/>
</dbReference>
<evidence type="ECO:0000313" key="2">
    <source>
        <dbReference type="EMBL" id="KQL18602.1"/>
    </source>
</evidence>